<dbReference type="RefSeq" id="WP_132694498.1">
    <property type="nucleotide sequence ID" value="NZ_SLVM01000009.1"/>
</dbReference>
<name>A0A4R1YVP2_9RHOB</name>
<dbReference type="EMBL" id="SLVM01000009">
    <property type="protein sequence ID" value="TCM84997.1"/>
    <property type="molecule type" value="Genomic_DNA"/>
</dbReference>
<dbReference type="OrthoDB" id="9806984at2"/>
<keyword evidence="3" id="KW-0997">Cell inner membrane</keyword>
<evidence type="ECO:0000256" key="2">
    <source>
        <dbReference type="ARBA" id="ARBA00022475"/>
    </source>
</evidence>
<gene>
    <name evidence="9" type="ORF">EV216_10982</name>
</gene>
<comment type="subcellular location">
    <subcellularLocation>
        <location evidence="1">Cell inner membrane</location>
    </subcellularLocation>
</comment>
<comment type="caution">
    <text evidence="9">The sequence shown here is derived from an EMBL/GenBank/DDBJ whole genome shotgun (WGS) entry which is preliminary data.</text>
</comment>
<evidence type="ECO:0000313" key="9">
    <source>
        <dbReference type="EMBL" id="TCM84997.1"/>
    </source>
</evidence>
<keyword evidence="10" id="KW-1185">Reference proteome</keyword>
<feature type="transmembrane region" description="Helical" evidence="7">
    <location>
        <begin position="21"/>
        <end position="40"/>
    </location>
</feature>
<evidence type="ECO:0000256" key="4">
    <source>
        <dbReference type="ARBA" id="ARBA00022692"/>
    </source>
</evidence>
<evidence type="ECO:0000256" key="5">
    <source>
        <dbReference type="ARBA" id="ARBA00022989"/>
    </source>
</evidence>
<accession>A0A4R1YVP2</accession>
<dbReference type="PANTHER" id="PTHR30462">
    <property type="entry name" value="INTERMEMBRANE TRANSPORT PROTEIN PQIB-RELATED"/>
    <property type="match status" value="1"/>
</dbReference>
<evidence type="ECO:0000259" key="8">
    <source>
        <dbReference type="Pfam" id="PF02470"/>
    </source>
</evidence>
<keyword evidence="5 7" id="KW-1133">Transmembrane helix</keyword>
<dbReference type="PANTHER" id="PTHR30462:SF2">
    <property type="entry name" value="INTERMEMBRANE TRANSPORT PROTEIN PQIB"/>
    <property type="match status" value="1"/>
</dbReference>
<protein>
    <submittedName>
        <fullName evidence="9">Paraquat-inducible protein B</fullName>
    </submittedName>
</protein>
<dbReference type="Pfam" id="PF02470">
    <property type="entry name" value="MlaD"/>
    <property type="match status" value="1"/>
</dbReference>
<dbReference type="GO" id="GO:0005886">
    <property type="term" value="C:plasma membrane"/>
    <property type="evidence" value="ECO:0007669"/>
    <property type="project" value="UniProtKB-SubCell"/>
</dbReference>
<reference evidence="9 10" key="1">
    <citation type="submission" date="2019-03" db="EMBL/GenBank/DDBJ databases">
        <title>Genomic Encyclopedia of Type Strains, Phase IV (KMG-IV): sequencing the most valuable type-strain genomes for metagenomic binning, comparative biology and taxonomic classification.</title>
        <authorList>
            <person name="Goeker M."/>
        </authorList>
    </citation>
    <scope>NUCLEOTIDE SEQUENCE [LARGE SCALE GENOMIC DNA]</scope>
    <source>
        <strain evidence="9 10">DSM 21153</strain>
    </source>
</reference>
<evidence type="ECO:0000313" key="10">
    <source>
        <dbReference type="Proteomes" id="UP000295277"/>
    </source>
</evidence>
<sequence length="694" mass="72429">MTDLPPETPIEPARRSLVERLSIVWVIPAAALAIALGVAWNSYAERGPLLELVFETASGIRAGETELRYRDVTVGIVESVAFTEGLGKVLVGVRLDRDVADFVDDDAQFWVVRPEVTPRGVSGLETVLSGTFIEGIWDDTPRGFVQRHEASTTAPLNREGRAALRLRLRAAGSASLTAEAPIVYRGIEVGRIGRAEVSEDGATVEAEAIIFAPHDWLISSATRFWDTSGFRFSLGPGGARLDFDSIASLVSGGITFRTVVSGGAPVEPGTQFNVYPDEAAARASLFGADEGELLTLTVIFEENVSGLAVDAPVDLGGIRIGKVTALGGIVDAARFGDERVRLTATLAIRPGQLGLDGRPDPEAALDYLAARVDEGLRARLATASLLTGGLKVELVELVEAPPAVLDRDASPNPVLPTAPAEIADAAATAEGIYNRINALPIEQVMESAIAALDNIARLAGSEDIRAVPGEVRALLGEARGLVGTDEAQALPGRLSAAVGELETLVARLNESDAAGRLGAAIDAAAAAAARVESTVEGVPELVARLTGIAENAEAVPLDELAARLSALMDAAARLVDTDAARALPADLSAALAELRNVLAELRDGGVIENANATLASARAAADGFSAAAEDLPALLSRARSVLDEAAATIRDYDATRGVGRDLGPAIREVERAARAVSTLARTLERNPNSILFGR</sequence>
<evidence type="ECO:0000256" key="3">
    <source>
        <dbReference type="ARBA" id="ARBA00022519"/>
    </source>
</evidence>
<keyword evidence="2" id="KW-1003">Cell membrane</keyword>
<keyword evidence="4 7" id="KW-0812">Transmembrane</keyword>
<proteinExistence type="predicted"/>
<evidence type="ECO:0000256" key="7">
    <source>
        <dbReference type="SAM" id="Phobius"/>
    </source>
</evidence>
<evidence type="ECO:0000256" key="6">
    <source>
        <dbReference type="ARBA" id="ARBA00023136"/>
    </source>
</evidence>
<dbReference type="AlphaFoldDB" id="A0A4R1YVP2"/>
<dbReference type="InterPro" id="IPR003399">
    <property type="entry name" value="Mce/MlaD"/>
</dbReference>
<dbReference type="Proteomes" id="UP000295277">
    <property type="component" value="Unassembled WGS sequence"/>
</dbReference>
<feature type="domain" description="Mce/MlaD" evidence="8">
    <location>
        <begin position="48"/>
        <end position="120"/>
    </location>
</feature>
<organism evidence="9 10">
    <name type="scientific">Rhodovulum steppense</name>
    <dbReference type="NCBI Taxonomy" id="540251"/>
    <lineage>
        <taxon>Bacteria</taxon>
        <taxon>Pseudomonadati</taxon>
        <taxon>Pseudomonadota</taxon>
        <taxon>Alphaproteobacteria</taxon>
        <taxon>Rhodobacterales</taxon>
        <taxon>Paracoccaceae</taxon>
        <taxon>Rhodovulum</taxon>
    </lineage>
</organism>
<dbReference type="InterPro" id="IPR051800">
    <property type="entry name" value="PqiA-PqiB_transport"/>
</dbReference>
<evidence type="ECO:0000256" key="1">
    <source>
        <dbReference type="ARBA" id="ARBA00004533"/>
    </source>
</evidence>
<keyword evidence="6 7" id="KW-0472">Membrane</keyword>